<dbReference type="InterPro" id="IPR011234">
    <property type="entry name" value="Fumarylacetoacetase-like_C"/>
</dbReference>
<comment type="caution">
    <text evidence="4">The sequence shown here is derived from an EMBL/GenBank/DDBJ whole genome shotgun (WGS) entry which is preliminary data.</text>
</comment>
<name>A0A5M8P4A5_9BACT</name>
<gene>
    <name evidence="3" type="ORF">EZS26_000482</name>
    <name evidence="4" type="ORF">EZS26_000485</name>
</gene>
<dbReference type="InterPro" id="IPR036663">
    <property type="entry name" value="Fumarylacetoacetase_C_sf"/>
</dbReference>
<dbReference type="AlphaFoldDB" id="A0A5M8P4A5"/>
<dbReference type="Gene3D" id="3.90.850.10">
    <property type="entry name" value="Fumarylacetoacetase-like, C-terminal domain"/>
    <property type="match status" value="1"/>
</dbReference>
<reference evidence="4 5" key="1">
    <citation type="submission" date="2019-03" db="EMBL/GenBank/DDBJ databases">
        <title>Single cell metagenomics reveals metabolic interactions within the superorganism composed of flagellate Streblomastix strix and complex community of Bacteroidetes bacteria on its surface.</title>
        <authorList>
            <person name="Treitli S.C."/>
            <person name="Kolisko M."/>
            <person name="Husnik F."/>
            <person name="Keeling P."/>
            <person name="Hampl V."/>
        </authorList>
    </citation>
    <scope>NUCLEOTIDE SEQUENCE [LARGE SCALE GENOMIC DNA]</scope>
    <source>
        <strain evidence="4">St1</strain>
    </source>
</reference>
<dbReference type="Proteomes" id="UP000324575">
    <property type="component" value="Unassembled WGS sequence"/>
</dbReference>
<evidence type="ECO:0000256" key="1">
    <source>
        <dbReference type="ARBA" id="ARBA00022723"/>
    </source>
</evidence>
<dbReference type="EMBL" id="SNRX01000002">
    <property type="protein sequence ID" value="KAA6303325.1"/>
    <property type="molecule type" value="Genomic_DNA"/>
</dbReference>
<dbReference type="Pfam" id="PF01557">
    <property type="entry name" value="FAA_hydrolase"/>
    <property type="match status" value="1"/>
</dbReference>
<dbReference type="PANTHER" id="PTHR11820">
    <property type="entry name" value="ACYLPYRUVASE"/>
    <property type="match status" value="1"/>
</dbReference>
<evidence type="ECO:0000313" key="4">
    <source>
        <dbReference type="EMBL" id="KAA6303325.1"/>
    </source>
</evidence>
<keyword evidence="4" id="KW-0670">Pyruvate</keyword>
<dbReference type="SUPFAM" id="SSF56529">
    <property type="entry name" value="FAH"/>
    <property type="match status" value="1"/>
</dbReference>
<evidence type="ECO:0000313" key="5">
    <source>
        <dbReference type="Proteomes" id="UP000324575"/>
    </source>
</evidence>
<dbReference type="GO" id="GO:0034545">
    <property type="term" value="F:fumarylpyruvate hydrolase activity"/>
    <property type="evidence" value="ECO:0007669"/>
    <property type="project" value="UniProtKB-EC"/>
</dbReference>
<proteinExistence type="predicted"/>
<dbReference type="GO" id="GO:0046872">
    <property type="term" value="F:metal ion binding"/>
    <property type="evidence" value="ECO:0007669"/>
    <property type="project" value="UniProtKB-KW"/>
</dbReference>
<sequence length="205" mass="23400">MKIICVGLNYATHNKELQHTLINTEPTIFMKSEVSVLKDGKPFYLPDFSSEIQYETEVVVKIGRLGKSIGKRFAHRYYDEVTVGIDVTARDLQRKLRDTGMPWELSKSFDHSAVVGKFVRLYDHKLNINRLSFHLDINGITVQEGNTQDMLFKTDEIIEYVSRFVTLKMGDLIYTGTPAGVGNLNIGDRVEGYLESNKLLDFCIK</sequence>
<evidence type="ECO:0000259" key="2">
    <source>
        <dbReference type="Pfam" id="PF01557"/>
    </source>
</evidence>
<dbReference type="EMBL" id="SNRX01000002">
    <property type="protein sequence ID" value="KAA6303322.1"/>
    <property type="molecule type" value="Genomic_DNA"/>
</dbReference>
<protein>
    <submittedName>
        <fullName evidence="4">Fumarylpyruvate hydrolase</fullName>
        <ecNumber evidence="4">3.7.1.20</ecNumber>
    </submittedName>
</protein>
<evidence type="ECO:0000313" key="3">
    <source>
        <dbReference type="EMBL" id="KAA6303322.1"/>
    </source>
</evidence>
<keyword evidence="4" id="KW-0378">Hydrolase</keyword>
<dbReference type="GO" id="GO:0018773">
    <property type="term" value="F:acetylpyruvate hydrolase activity"/>
    <property type="evidence" value="ECO:0007669"/>
    <property type="project" value="TreeGrafter"/>
</dbReference>
<dbReference type="EC" id="3.7.1.20" evidence="4"/>
<keyword evidence="1" id="KW-0479">Metal-binding</keyword>
<feature type="domain" description="Fumarylacetoacetase-like C-terminal" evidence="2">
    <location>
        <begin position="2"/>
        <end position="192"/>
    </location>
</feature>
<organism evidence="4 5">
    <name type="scientific">Candidatus Ordinivivax streblomastigis</name>
    <dbReference type="NCBI Taxonomy" id="2540710"/>
    <lineage>
        <taxon>Bacteria</taxon>
        <taxon>Pseudomonadati</taxon>
        <taxon>Bacteroidota</taxon>
        <taxon>Bacteroidia</taxon>
        <taxon>Bacteroidales</taxon>
        <taxon>Candidatus Ordinivivax</taxon>
    </lineage>
</organism>
<dbReference type="PANTHER" id="PTHR11820:SF7">
    <property type="entry name" value="ACYLPYRUVASE FAHD1, MITOCHONDRIAL"/>
    <property type="match status" value="1"/>
</dbReference>
<accession>A0A5M8P4A5</accession>